<comment type="caution">
    <text evidence="4">The sequence shown here is derived from an EMBL/GenBank/DDBJ whole genome shotgun (WGS) entry which is preliminary data.</text>
</comment>
<dbReference type="InterPro" id="IPR058923">
    <property type="entry name" value="RCC1-like_dom"/>
</dbReference>
<dbReference type="InterPro" id="IPR009091">
    <property type="entry name" value="RCC1/BLIP-II"/>
</dbReference>
<dbReference type="Gene3D" id="2.130.10.30">
    <property type="entry name" value="Regulator of chromosome condensation 1/beta-lactamase-inhibitor protein II"/>
    <property type="match status" value="2"/>
</dbReference>
<accession>A0ABV8TAX5</accession>
<dbReference type="PROSITE" id="PS50012">
    <property type="entry name" value="RCC1_3"/>
    <property type="match status" value="3"/>
</dbReference>
<dbReference type="Proteomes" id="UP001595824">
    <property type="component" value="Unassembled WGS sequence"/>
</dbReference>
<evidence type="ECO:0000256" key="1">
    <source>
        <dbReference type="ARBA" id="ARBA00022737"/>
    </source>
</evidence>
<feature type="domain" description="RCC1-like" evidence="3">
    <location>
        <begin position="67"/>
        <end position="358"/>
    </location>
</feature>
<dbReference type="InterPro" id="IPR051210">
    <property type="entry name" value="Ub_ligase/GEF_domain"/>
</dbReference>
<dbReference type="RefSeq" id="WP_381737669.1">
    <property type="nucleotide sequence ID" value="NZ_JBHSDP010000008.1"/>
</dbReference>
<organism evidence="4 5">
    <name type="scientific">Streptomyces andamanensis</name>
    <dbReference type="NCBI Taxonomy" id="1565035"/>
    <lineage>
        <taxon>Bacteria</taxon>
        <taxon>Bacillati</taxon>
        <taxon>Actinomycetota</taxon>
        <taxon>Actinomycetes</taxon>
        <taxon>Kitasatosporales</taxon>
        <taxon>Streptomycetaceae</taxon>
        <taxon>Streptomyces</taxon>
    </lineage>
</organism>
<dbReference type="EMBL" id="JBHSDP010000008">
    <property type="protein sequence ID" value="MFC4327758.1"/>
    <property type="molecule type" value="Genomic_DNA"/>
</dbReference>
<evidence type="ECO:0000313" key="4">
    <source>
        <dbReference type="EMBL" id="MFC4327758.1"/>
    </source>
</evidence>
<feature type="chain" id="PRO_5046989017" evidence="2">
    <location>
        <begin position="21"/>
        <end position="392"/>
    </location>
</feature>
<evidence type="ECO:0000313" key="5">
    <source>
        <dbReference type="Proteomes" id="UP001595824"/>
    </source>
</evidence>
<name>A0ABV8TAX5_9ACTN</name>
<keyword evidence="1" id="KW-0677">Repeat</keyword>
<feature type="signal peptide" evidence="2">
    <location>
        <begin position="1"/>
        <end position="20"/>
    </location>
</feature>
<gene>
    <name evidence="4" type="ORF">ACFPC0_07935</name>
</gene>
<keyword evidence="2" id="KW-0732">Signal</keyword>
<protein>
    <submittedName>
        <fullName evidence="4">RCC1 domain-containing protein</fullName>
    </submittedName>
</protein>
<dbReference type="PANTHER" id="PTHR22870">
    <property type="entry name" value="REGULATOR OF CHROMOSOME CONDENSATION"/>
    <property type="match status" value="1"/>
</dbReference>
<reference evidence="5" key="1">
    <citation type="journal article" date="2019" name="Int. J. Syst. Evol. Microbiol.">
        <title>The Global Catalogue of Microorganisms (GCM) 10K type strain sequencing project: providing services to taxonomists for standard genome sequencing and annotation.</title>
        <authorList>
            <consortium name="The Broad Institute Genomics Platform"/>
            <consortium name="The Broad Institute Genome Sequencing Center for Infectious Disease"/>
            <person name="Wu L."/>
            <person name="Ma J."/>
        </authorList>
    </citation>
    <scope>NUCLEOTIDE SEQUENCE [LARGE SCALE GENOMIC DNA]</scope>
    <source>
        <strain evidence="5">PCU 347</strain>
    </source>
</reference>
<sequence length="392" mass="39737">MAATSWLRVLVAGAAVLALAGCSKADRAVLGAPGCPEGPAARPAPAPARAGTVWTWAPHFQAPEGTPARRAVPGWSDVVSVADSGYTTVAVRADGTVWSYGVNVEGSLGHGTRERVYEATPRQVTGIGPARAVYNSGSTFYAVQRDGRVLGWGADRFLVEAGRRRGHDGVSVPQSVPGVKGVVAMGPGLLNSFALRGDGRVLGWGVNLTDVLGDTDGTRLTAVRGVSGAVGVASAGEAVVAVKADGRVCAWGNNAHGLLGVEPPGGQSGRPVRVPVVRGAVQVAGGENVAYALDRDGAVWAWGRGASGSLGDGDTSDHVSARPVRVAGLPRISRIAAYQFTGYAIDTEGGLWGWGSGLALAPNAPGGTAVPVRVPLPGPAVDVSGRHVIVAR</sequence>
<dbReference type="PRINTS" id="PR00633">
    <property type="entry name" value="RCCNDNSATION"/>
</dbReference>
<dbReference type="InterPro" id="IPR000408">
    <property type="entry name" value="Reg_chr_condens"/>
</dbReference>
<evidence type="ECO:0000256" key="2">
    <source>
        <dbReference type="SAM" id="SignalP"/>
    </source>
</evidence>
<dbReference type="Pfam" id="PF25390">
    <property type="entry name" value="WD40_RLD"/>
    <property type="match status" value="1"/>
</dbReference>
<dbReference type="SUPFAM" id="SSF50985">
    <property type="entry name" value="RCC1/BLIP-II"/>
    <property type="match status" value="2"/>
</dbReference>
<dbReference type="PANTHER" id="PTHR22870:SF408">
    <property type="entry name" value="OS09G0560450 PROTEIN"/>
    <property type="match status" value="1"/>
</dbReference>
<keyword evidence="5" id="KW-1185">Reference proteome</keyword>
<proteinExistence type="predicted"/>
<evidence type="ECO:0000259" key="3">
    <source>
        <dbReference type="Pfam" id="PF25390"/>
    </source>
</evidence>